<protein>
    <recommendedName>
        <fullName evidence="4">Secreted protein</fullName>
    </recommendedName>
</protein>
<evidence type="ECO:0000256" key="1">
    <source>
        <dbReference type="SAM" id="SignalP"/>
    </source>
</evidence>
<reference evidence="2" key="1">
    <citation type="submission" date="2019-03" db="EMBL/GenBank/DDBJ databases">
        <title>WGS assembly of Setaria viridis.</title>
        <authorList>
            <person name="Huang P."/>
            <person name="Jenkins J."/>
            <person name="Grimwood J."/>
            <person name="Barry K."/>
            <person name="Healey A."/>
            <person name="Mamidi S."/>
            <person name="Sreedasyam A."/>
            <person name="Shu S."/>
            <person name="Feldman M."/>
            <person name="Wu J."/>
            <person name="Yu Y."/>
            <person name="Chen C."/>
            <person name="Johnson J."/>
            <person name="Rokhsar D."/>
            <person name="Baxter I."/>
            <person name="Schmutz J."/>
            <person name="Brutnell T."/>
            <person name="Kellogg E."/>
        </authorList>
    </citation>
    <scope>NUCLEOTIDE SEQUENCE [LARGE SCALE GENOMIC DNA]</scope>
</reference>
<keyword evidence="1" id="KW-0732">Signal</keyword>
<feature type="signal peptide" evidence="1">
    <location>
        <begin position="1"/>
        <end position="19"/>
    </location>
</feature>
<name>A0A4U6SZU5_SETVI</name>
<dbReference type="Proteomes" id="UP000298652">
    <property type="component" value="Chromosome 9"/>
</dbReference>
<dbReference type="AlphaFoldDB" id="A0A4U6SZU5"/>
<dbReference type="EMBL" id="CM016560">
    <property type="protein sequence ID" value="TKV94679.1"/>
    <property type="molecule type" value="Genomic_DNA"/>
</dbReference>
<dbReference type="Gramene" id="TKV94679">
    <property type="protein sequence ID" value="TKV94679"/>
    <property type="gene ID" value="SEVIR_9G311250v2"/>
</dbReference>
<organism evidence="2 3">
    <name type="scientific">Setaria viridis</name>
    <name type="common">Green bristlegrass</name>
    <name type="synonym">Setaria italica subsp. viridis</name>
    <dbReference type="NCBI Taxonomy" id="4556"/>
    <lineage>
        <taxon>Eukaryota</taxon>
        <taxon>Viridiplantae</taxon>
        <taxon>Streptophyta</taxon>
        <taxon>Embryophyta</taxon>
        <taxon>Tracheophyta</taxon>
        <taxon>Spermatophyta</taxon>
        <taxon>Magnoliopsida</taxon>
        <taxon>Liliopsida</taxon>
        <taxon>Poales</taxon>
        <taxon>Poaceae</taxon>
        <taxon>PACMAD clade</taxon>
        <taxon>Panicoideae</taxon>
        <taxon>Panicodae</taxon>
        <taxon>Paniceae</taxon>
        <taxon>Cenchrinae</taxon>
        <taxon>Setaria</taxon>
    </lineage>
</organism>
<sequence length="68" mass="8052">MLLLFLSFFLSFLLPCFHSFLCPSADRLLLFYQFFSQSADCSFLFLFLSSWSPSVQRMENFIPLPWPI</sequence>
<evidence type="ECO:0000313" key="3">
    <source>
        <dbReference type="Proteomes" id="UP000298652"/>
    </source>
</evidence>
<evidence type="ECO:0000313" key="2">
    <source>
        <dbReference type="EMBL" id="TKV94679.1"/>
    </source>
</evidence>
<accession>A0A4U6SZU5</accession>
<feature type="chain" id="PRO_5020198096" description="Secreted protein" evidence="1">
    <location>
        <begin position="20"/>
        <end position="68"/>
    </location>
</feature>
<proteinExistence type="predicted"/>
<keyword evidence="3" id="KW-1185">Reference proteome</keyword>
<gene>
    <name evidence="2" type="ORF">SEVIR_9G311250v2</name>
</gene>
<evidence type="ECO:0008006" key="4">
    <source>
        <dbReference type="Google" id="ProtNLM"/>
    </source>
</evidence>